<dbReference type="Pfam" id="PF00128">
    <property type="entry name" value="Alpha-amylase"/>
    <property type="match status" value="1"/>
</dbReference>
<comment type="caution">
    <text evidence="5">The sequence shown here is derived from an EMBL/GenBank/DDBJ whole genome shotgun (WGS) entry which is preliminary data.</text>
</comment>
<evidence type="ECO:0000313" key="6">
    <source>
        <dbReference type="Proteomes" id="UP000293433"/>
    </source>
</evidence>
<dbReference type="SMART" id="SM00642">
    <property type="entry name" value="Aamy"/>
    <property type="match status" value="1"/>
</dbReference>
<keyword evidence="5" id="KW-0378">Hydrolase</keyword>
<dbReference type="PANTHER" id="PTHR10357:SF179">
    <property type="entry name" value="NEUTRAL AND BASIC AMINO ACID TRANSPORT PROTEIN RBAT"/>
    <property type="match status" value="1"/>
</dbReference>
<dbReference type="PANTHER" id="PTHR10357">
    <property type="entry name" value="ALPHA-AMYLASE FAMILY MEMBER"/>
    <property type="match status" value="1"/>
</dbReference>
<dbReference type="AlphaFoldDB" id="A0A4Q7LMA0"/>
<dbReference type="Gene3D" id="3.20.20.80">
    <property type="entry name" value="Glycosidases"/>
    <property type="match status" value="1"/>
</dbReference>
<evidence type="ECO:0000259" key="4">
    <source>
        <dbReference type="SMART" id="SM00642"/>
    </source>
</evidence>
<comment type="similarity">
    <text evidence="1">Belongs to the glycosyl hydrolase 13 family.</text>
</comment>
<dbReference type="InterPro" id="IPR045857">
    <property type="entry name" value="O16G_dom_2"/>
</dbReference>
<dbReference type="CDD" id="cd11316">
    <property type="entry name" value="AmyAc_bac2_AmyA"/>
    <property type="match status" value="1"/>
</dbReference>
<feature type="signal peptide" evidence="3">
    <location>
        <begin position="1"/>
        <end position="38"/>
    </location>
</feature>
<evidence type="ECO:0000256" key="1">
    <source>
        <dbReference type="ARBA" id="ARBA00008061"/>
    </source>
</evidence>
<dbReference type="InterPro" id="IPR017853">
    <property type="entry name" value="GH"/>
</dbReference>
<dbReference type="InterPro" id="IPR006047">
    <property type="entry name" value="GH13_cat_dom"/>
</dbReference>
<keyword evidence="6" id="KW-1185">Reference proteome</keyword>
<protein>
    <submittedName>
        <fullName evidence="5">Glycosidase</fullName>
    </submittedName>
</protein>
<dbReference type="Proteomes" id="UP000293433">
    <property type="component" value="Unassembled WGS sequence"/>
</dbReference>
<dbReference type="RefSeq" id="WP_242615535.1">
    <property type="nucleotide sequence ID" value="NZ_SGWV01000009.1"/>
</dbReference>
<dbReference type="GO" id="GO:0004556">
    <property type="term" value="F:alpha-amylase activity"/>
    <property type="evidence" value="ECO:0007669"/>
    <property type="project" value="TreeGrafter"/>
</dbReference>
<dbReference type="SUPFAM" id="SSF51445">
    <property type="entry name" value="(Trans)glycosidases"/>
    <property type="match status" value="1"/>
</dbReference>
<dbReference type="EMBL" id="SGWV01000009">
    <property type="protein sequence ID" value="RZS54719.1"/>
    <property type="molecule type" value="Genomic_DNA"/>
</dbReference>
<dbReference type="Gene3D" id="3.90.400.10">
    <property type="entry name" value="Oligo-1,6-glucosidase, Domain 2"/>
    <property type="match status" value="1"/>
</dbReference>
<sequence length="556" mass="61305">MPAAARPTDPAGRPGRRAWARLLAAATLMLMSTAPLQAAEPAIDTSPVAMADPGSSLDPHWRHGPFMQVFVRSYQDSDGDGIGDLRGLTQRLDHLQSLGVRGLWLMPITASQDGDHGYAVRDYRAIEPDYGTLADFDELLRQAHARGIGVIIDYVINHSAADHPLFRAAEASPASPWRDWYVWSDTKPKGWQIYGNDPWYETDHGHYFAGFWSEMPDFNLKNPAVVAWHHDNLRWWLNRGVDGFRFDAVGNLIENGPLAWESQPESVALMADVAALVARYERRYLVCEAPGDPPAYARACGAAFAFGHNNRLVSAAMGSPTPLEHVAGYFERMPAGMATFASNHDSFAGQRLMDRVRGDEAAYRLVAATYLLQPGTPFIYYGEEIGMAGGLGLKGDPKLRAPMSWDGGTHAGFSTATPYRAAPVNAASHHVAAQQADPRSLLSHYRALIALRNSRPSLRQGSYEQARTDGWMMSFQRAAPVDGDTGRSERTLVVYNFGTTKRRGRVEQLPPGATLRPLWPAQTQTAPPRARKVDRRGRVQLDLGPQSLQVWSVEGR</sequence>
<dbReference type="GO" id="GO:0009313">
    <property type="term" value="P:oligosaccharide catabolic process"/>
    <property type="evidence" value="ECO:0007669"/>
    <property type="project" value="TreeGrafter"/>
</dbReference>
<keyword evidence="3" id="KW-0732">Signal</keyword>
<gene>
    <name evidence="5" type="ORF">EV685_2201</name>
</gene>
<feature type="domain" description="Glycosyl hydrolase family 13 catalytic" evidence="4">
    <location>
        <begin position="68"/>
        <end position="452"/>
    </location>
</feature>
<feature type="region of interest" description="Disordered" evidence="2">
    <location>
        <begin position="510"/>
        <end position="534"/>
    </location>
</feature>
<accession>A0A4Q7LMA0</accession>
<evidence type="ECO:0000256" key="2">
    <source>
        <dbReference type="SAM" id="MobiDB-lite"/>
    </source>
</evidence>
<keyword evidence="5" id="KW-0326">Glycosidase</keyword>
<organism evidence="5 6">
    <name type="scientific">Sphaerotilus mobilis</name>
    <dbReference type="NCBI Taxonomy" id="47994"/>
    <lineage>
        <taxon>Bacteria</taxon>
        <taxon>Pseudomonadati</taxon>
        <taxon>Pseudomonadota</taxon>
        <taxon>Betaproteobacteria</taxon>
        <taxon>Burkholderiales</taxon>
        <taxon>Sphaerotilaceae</taxon>
        <taxon>Sphaerotilus</taxon>
    </lineage>
</organism>
<evidence type="ECO:0000256" key="3">
    <source>
        <dbReference type="SAM" id="SignalP"/>
    </source>
</evidence>
<name>A0A4Q7LMA0_9BURK</name>
<proteinExistence type="inferred from homology"/>
<reference evidence="5 6" key="1">
    <citation type="submission" date="2019-02" db="EMBL/GenBank/DDBJ databases">
        <title>Genomic Encyclopedia of Type Strains, Phase IV (KMG-IV): sequencing the most valuable type-strain genomes for metagenomic binning, comparative biology and taxonomic classification.</title>
        <authorList>
            <person name="Goeker M."/>
        </authorList>
    </citation>
    <scope>NUCLEOTIDE SEQUENCE [LARGE SCALE GENOMIC DNA]</scope>
    <source>
        <strain evidence="5 6">DSM 10617</strain>
    </source>
</reference>
<feature type="chain" id="PRO_5020464502" evidence="3">
    <location>
        <begin position="39"/>
        <end position="556"/>
    </location>
</feature>
<evidence type="ECO:0000313" key="5">
    <source>
        <dbReference type="EMBL" id="RZS54719.1"/>
    </source>
</evidence>